<keyword evidence="5 12" id="KW-0812">Transmembrane</keyword>
<dbReference type="Pfam" id="PF00858">
    <property type="entry name" value="ASC"/>
    <property type="match status" value="1"/>
</dbReference>
<keyword evidence="8 12" id="KW-0406">Ion transport</keyword>
<feature type="non-terminal residue" evidence="13">
    <location>
        <position position="1"/>
    </location>
</feature>
<reference evidence="13" key="1">
    <citation type="submission" date="2019-08" db="EMBL/GenBank/DDBJ databases">
        <title>The genome of the North American firefly Photinus pyralis.</title>
        <authorList>
            <consortium name="Photinus pyralis genome working group"/>
            <person name="Fallon T.R."/>
            <person name="Sander Lower S.E."/>
            <person name="Weng J.-K."/>
        </authorList>
    </citation>
    <scope>NUCLEOTIDE SEQUENCE</scope>
    <source>
        <strain evidence="13">TRF0915ILg1</strain>
        <tissue evidence="13">Whole body</tissue>
    </source>
</reference>
<dbReference type="InterPro" id="IPR001873">
    <property type="entry name" value="ENaC"/>
</dbReference>
<comment type="similarity">
    <text evidence="2 12">Belongs to the amiloride-sensitive sodium channel (TC 1.A.6) family.</text>
</comment>
<sequence length="129" mass="14599">MPCQHIIHSVKTNQGYCCSFNYYGTGSAVKQIVDPYNLDYTYSTLPDPLFGLRLLLDVEKNQYVSSIKPFHGLNVLVQDGSDYPDMHLSSSTLQMSEELRISVTPNIYTSTPNLREVDPERRGCLFGDE</sequence>
<evidence type="ECO:0000256" key="2">
    <source>
        <dbReference type="ARBA" id="ARBA00007193"/>
    </source>
</evidence>
<dbReference type="GO" id="GO:0016020">
    <property type="term" value="C:membrane"/>
    <property type="evidence" value="ECO:0007669"/>
    <property type="project" value="UniProtKB-SubCell"/>
</dbReference>
<dbReference type="OrthoDB" id="6819496at2759"/>
<proteinExistence type="inferred from homology"/>
<comment type="subcellular location">
    <subcellularLocation>
        <location evidence="1">Membrane</location>
        <topology evidence="1">Multi-pass membrane protein</topology>
    </subcellularLocation>
</comment>
<keyword evidence="7" id="KW-0915">Sodium</keyword>
<dbReference type="Proteomes" id="UP000801492">
    <property type="component" value="Unassembled WGS sequence"/>
</dbReference>
<name>A0A8K0FX20_IGNLU</name>
<keyword evidence="4 12" id="KW-0894">Sodium channel</keyword>
<organism evidence="13 14">
    <name type="scientific">Ignelater luminosus</name>
    <name type="common">Cucubano</name>
    <name type="synonym">Pyrophorus luminosus</name>
    <dbReference type="NCBI Taxonomy" id="2038154"/>
    <lineage>
        <taxon>Eukaryota</taxon>
        <taxon>Metazoa</taxon>
        <taxon>Ecdysozoa</taxon>
        <taxon>Arthropoda</taxon>
        <taxon>Hexapoda</taxon>
        <taxon>Insecta</taxon>
        <taxon>Pterygota</taxon>
        <taxon>Neoptera</taxon>
        <taxon>Endopterygota</taxon>
        <taxon>Coleoptera</taxon>
        <taxon>Polyphaga</taxon>
        <taxon>Elateriformia</taxon>
        <taxon>Elateroidea</taxon>
        <taxon>Elateridae</taxon>
        <taxon>Agrypninae</taxon>
        <taxon>Pyrophorini</taxon>
        <taxon>Ignelater</taxon>
    </lineage>
</organism>
<evidence type="ECO:0000256" key="7">
    <source>
        <dbReference type="ARBA" id="ARBA00023053"/>
    </source>
</evidence>
<evidence type="ECO:0000313" key="14">
    <source>
        <dbReference type="Proteomes" id="UP000801492"/>
    </source>
</evidence>
<dbReference type="GO" id="GO:0005272">
    <property type="term" value="F:sodium channel activity"/>
    <property type="evidence" value="ECO:0007669"/>
    <property type="project" value="UniProtKB-KW"/>
</dbReference>
<accession>A0A8K0FX20</accession>
<keyword evidence="9" id="KW-0472">Membrane</keyword>
<keyword evidence="14" id="KW-1185">Reference proteome</keyword>
<keyword evidence="11 12" id="KW-0407">Ion channel</keyword>
<evidence type="ECO:0000256" key="4">
    <source>
        <dbReference type="ARBA" id="ARBA00022461"/>
    </source>
</evidence>
<dbReference type="Gene3D" id="2.60.470.10">
    <property type="entry name" value="Acid-sensing ion channels like domains"/>
    <property type="match status" value="1"/>
</dbReference>
<evidence type="ECO:0000256" key="8">
    <source>
        <dbReference type="ARBA" id="ARBA00023065"/>
    </source>
</evidence>
<dbReference type="AlphaFoldDB" id="A0A8K0FX20"/>
<evidence type="ECO:0000256" key="6">
    <source>
        <dbReference type="ARBA" id="ARBA00022989"/>
    </source>
</evidence>
<evidence type="ECO:0000256" key="1">
    <source>
        <dbReference type="ARBA" id="ARBA00004141"/>
    </source>
</evidence>
<gene>
    <name evidence="13" type="ORF">ILUMI_27163</name>
</gene>
<evidence type="ECO:0000256" key="5">
    <source>
        <dbReference type="ARBA" id="ARBA00022692"/>
    </source>
</evidence>
<evidence type="ECO:0000256" key="11">
    <source>
        <dbReference type="ARBA" id="ARBA00023303"/>
    </source>
</evidence>
<evidence type="ECO:0000313" key="13">
    <source>
        <dbReference type="EMBL" id="KAF2879012.1"/>
    </source>
</evidence>
<dbReference type="EMBL" id="VTPC01091240">
    <property type="protein sequence ID" value="KAF2879012.1"/>
    <property type="molecule type" value="Genomic_DNA"/>
</dbReference>
<keyword evidence="6" id="KW-1133">Transmembrane helix</keyword>
<keyword evidence="3 12" id="KW-0813">Transport</keyword>
<keyword evidence="10 12" id="KW-0739">Sodium transport</keyword>
<evidence type="ECO:0000256" key="12">
    <source>
        <dbReference type="RuleBase" id="RU000679"/>
    </source>
</evidence>
<evidence type="ECO:0000256" key="10">
    <source>
        <dbReference type="ARBA" id="ARBA00023201"/>
    </source>
</evidence>
<evidence type="ECO:0000256" key="3">
    <source>
        <dbReference type="ARBA" id="ARBA00022448"/>
    </source>
</evidence>
<evidence type="ECO:0000256" key="9">
    <source>
        <dbReference type="ARBA" id="ARBA00023136"/>
    </source>
</evidence>
<comment type="caution">
    <text evidence="13">The sequence shown here is derived from an EMBL/GenBank/DDBJ whole genome shotgun (WGS) entry which is preliminary data.</text>
</comment>
<protein>
    <submittedName>
        <fullName evidence="13">Uncharacterized protein</fullName>
    </submittedName>
</protein>